<dbReference type="AlphaFoldDB" id="A0A0C3D3M4"/>
<dbReference type="InParanoid" id="A0A0C3D3M4"/>
<accession>A0A0C3D3M4</accession>
<evidence type="ECO:0000313" key="2">
    <source>
        <dbReference type="Proteomes" id="UP000054321"/>
    </source>
</evidence>
<dbReference type="HOGENOM" id="CLU_2655125_0_0_1"/>
<sequence length="76" mass="9001">MGHILRQFSHSMIPGAMSLCFLLHDVRRHASSNFHDSDAEFIRLDETGPPWASLYIIFRDICVYWTSYTRAYRVFF</sequence>
<name>A0A0C3D3M4_OIDMZ</name>
<protein>
    <submittedName>
        <fullName evidence="1">Uncharacterized protein</fullName>
    </submittedName>
</protein>
<dbReference type="EMBL" id="KN832871">
    <property type="protein sequence ID" value="KIN05874.1"/>
    <property type="molecule type" value="Genomic_DNA"/>
</dbReference>
<evidence type="ECO:0000313" key="1">
    <source>
        <dbReference type="EMBL" id="KIN05874.1"/>
    </source>
</evidence>
<proteinExistence type="predicted"/>
<gene>
    <name evidence="1" type="ORF">OIDMADRAFT_17040</name>
</gene>
<keyword evidence="2" id="KW-1185">Reference proteome</keyword>
<organism evidence="1 2">
    <name type="scientific">Oidiodendron maius (strain Zn)</name>
    <dbReference type="NCBI Taxonomy" id="913774"/>
    <lineage>
        <taxon>Eukaryota</taxon>
        <taxon>Fungi</taxon>
        <taxon>Dikarya</taxon>
        <taxon>Ascomycota</taxon>
        <taxon>Pezizomycotina</taxon>
        <taxon>Leotiomycetes</taxon>
        <taxon>Leotiomycetes incertae sedis</taxon>
        <taxon>Myxotrichaceae</taxon>
        <taxon>Oidiodendron</taxon>
    </lineage>
</organism>
<reference evidence="1 2" key="1">
    <citation type="submission" date="2014-04" db="EMBL/GenBank/DDBJ databases">
        <authorList>
            <consortium name="DOE Joint Genome Institute"/>
            <person name="Kuo A."/>
            <person name="Martino E."/>
            <person name="Perotto S."/>
            <person name="Kohler A."/>
            <person name="Nagy L.G."/>
            <person name="Floudas D."/>
            <person name="Copeland A."/>
            <person name="Barry K.W."/>
            <person name="Cichocki N."/>
            <person name="Veneault-Fourrey C."/>
            <person name="LaButti K."/>
            <person name="Lindquist E.A."/>
            <person name="Lipzen A."/>
            <person name="Lundell T."/>
            <person name="Morin E."/>
            <person name="Murat C."/>
            <person name="Sun H."/>
            <person name="Tunlid A."/>
            <person name="Henrissat B."/>
            <person name="Grigoriev I.V."/>
            <person name="Hibbett D.S."/>
            <person name="Martin F."/>
            <person name="Nordberg H.P."/>
            <person name="Cantor M.N."/>
            <person name="Hua S.X."/>
        </authorList>
    </citation>
    <scope>NUCLEOTIDE SEQUENCE [LARGE SCALE GENOMIC DNA]</scope>
    <source>
        <strain evidence="1 2">Zn</strain>
    </source>
</reference>
<reference evidence="2" key="2">
    <citation type="submission" date="2015-01" db="EMBL/GenBank/DDBJ databases">
        <title>Evolutionary Origins and Diversification of the Mycorrhizal Mutualists.</title>
        <authorList>
            <consortium name="DOE Joint Genome Institute"/>
            <consortium name="Mycorrhizal Genomics Consortium"/>
            <person name="Kohler A."/>
            <person name="Kuo A."/>
            <person name="Nagy L.G."/>
            <person name="Floudas D."/>
            <person name="Copeland A."/>
            <person name="Barry K.W."/>
            <person name="Cichocki N."/>
            <person name="Veneault-Fourrey C."/>
            <person name="LaButti K."/>
            <person name="Lindquist E.A."/>
            <person name="Lipzen A."/>
            <person name="Lundell T."/>
            <person name="Morin E."/>
            <person name="Murat C."/>
            <person name="Riley R."/>
            <person name="Ohm R."/>
            <person name="Sun H."/>
            <person name="Tunlid A."/>
            <person name="Henrissat B."/>
            <person name="Grigoriev I.V."/>
            <person name="Hibbett D.S."/>
            <person name="Martin F."/>
        </authorList>
    </citation>
    <scope>NUCLEOTIDE SEQUENCE [LARGE SCALE GENOMIC DNA]</scope>
    <source>
        <strain evidence="2">Zn</strain>
    </source>
</reference>
<dbReference type="Proteomes" id="UP000054321">
    <property type="component" value="Unassembled WGS sequence"/>
</dbReference>